<protein>
    <recommendedName>
        <fullName evidence="3">Transposase</fullName>
    </recommendedName>
</protein>
<reference evidence="2" key="1">
    <citation type="submission" date="2017-08" db="EMBL/GenBank/DDBJ databases">
        <authorList>
            <person name="Grouzdev D.S."/>
            <person name="Gaisin V.A."/>
            <person name="Rysina M.S."/>
            <person name="Gorlenko V.M."/>
        </authorList>
    </citation>
    <scope>NUCLEOTIDE SEQUENCE [LARGE SCALE GENOMIC DNA]</scope>
    <source>
        <strain evidence="2">Kir15-3F</strain>
    </source>
</reference>
<keyword evidence="2" id="KW-1185">Reference proteome</keyword>
<accession>A0A2A6RMW8</accession>
<dbReference type="OrthoDB" id="145431at2"/>
<proteinExistence type="predicted"/>
<dbReference type="GO" id="GO:0006313">
    <property type="term" value="P:DNA transposition"/>
    <property type="evidence" value="ECO:0007669"/>
    <property type="project" value="InterPro"/>
</dbReference>
<comment type="caution">
    <text evidence="1">The sequence shown here is derived from an EMBL/GenBank/DDBJ whole genome shotgun (WGS) entry which is preliminary data.</text>
</comment>
<dbReference type="Pfam" id="PF01527">
    <property type="entry name" value="HTH_Tnp_1"/>
    <property type="match status" value="1"/>
</dbReference>
<dbReference type="Proteomes" id="UP000220527">
    <property type="component" value="Unassembled WGS sequence"/>
</dbReference>
<organism evidence="1 2">
    <name type="scientific">Candidatus Viridilinea mediisalina</name>
    <dbReference type="NCBI Taxonomy" id="2024553"/>
    <lineage>
        <taxon>Bacteria</taxon>
        <taxon>Bacillati</taxon>
        <taxon>Chloroflexota</taxon>
        <taxon>Chloroflexia</taxon>
        <taxon>Chloroflexales</taxon>
        <taxon>Chloroflexineae</taxon>
        <taxon>Oscillochloridaceae</taxon>
        <taxon>Candidatus Viridilinea</taxon>
    </lineage>
</organism>
<evidence type="ECO:0008006" key="3">
    <source>
        <dbReference type="Google" id="ProtNLM"/>
    </source>
</evidence>
<evidence type="ECO:0000313" key="2">
    <source>
        <dbReference type="Proteomes" id="UP000220527"/>
    </source>
</evidence>
<dbReference type="InterPro" id="IPR002514">
    <property type="entry name" value="Transposase_8"/>
</dbReference>
<name>A0A2A6RMW8_9CHLR</name>
<dbReference type="GO" id="GO:0004803">
    <property type="term" value="F:transposase activity"/>
    <property type="evidence" value="ECO:0007669"/>
    <property type="project" value="InterPro"/>
</dbReference>
<dbReference type="InterPro" id="IPR009057">
    <property type="entry name" value="Homeodomain-like_sf"/>
</dbReference>
<evidence type="ECO:0000313" key="1">
    <source>
        <dbReference type="EMBL" id="PDW04293.1"/>
    </source>
</evidence>
<sequence>MKTSYTSAFKAQFMLELLKETKSITQLASEHGVAPTVLREWKQAALTGMPDLFVRRNSVTELKTAHERELEPIPFK</sequence>
<dbReference type="GO" id="GO:0003677">
    <property type="term" value="F:DNA binding"/>
    <property type="evidence" value="ECO:0007669"/>
    <property type="project" value="InterPro"/>
</dbReference>
<dbReference type="AlphaFoldDB" id="A0A2A6RMW8"/>
<gene>
    <name evidence="1" type="ORF">CJ255_04395</name>
</gene>
<dbReference type="EMBL" id="NQWI01000012">
    <property type="protein sequence ID" value="PDW04293.1"/>
    <property type="molecule type" value="Genomic_DNA"/>
</dbReference>
<dbReference type="SUPFAM" id="SSF46689">
    <property type="entry name" value="Homeodomain-like"/>
    <property type="match status" value="1"/>
</dbReference>
<dbReference type="RefSeq" id="WP_097642876.1">
    <property type="nucleotide sequence ID" value="NZ_NQWI01000012.1"/>
</dbReference>